<dbReference type="GO" id="GO:0006281">
    <property type="term" value="P:DNA repair"/>
    <property type="evidence" value="ECO:0007669"/>
    <property type="project" value="InterPro"/>
</dbReference>
<sequence>MSHEPLLEEQYAPDQVGVHTFRGDHLRPRQYRVLVTWIFLNKTRAVRARPYLEVFLHESLTPQDLRGADVNDLVSTYFRHLGLHRRAWWLIDMAIQLITDPAKPNVLRRKPGREAGHWSEVGHLAGVGEYASDAWRLYAGHGFSVPEEWRTLRPADKDLRRYVERKKREEQAQLMEDDLVMRFMATRLSDEPAPSDVVIGSGDSTLRVPGKFIRRAMVASAVGSGSIRGSRPISVSSCT</sequence>
<reference evidence="3" key="1">
    <citation type="submission" date="2023-04" db="EMBL/GenBank/DDBJ databases">
        <title>Black Yeasts Isolated from many extreme environments.</title>
        <authorList>
            <person name="Coleine C."/>
            <person name="Stajich J.E."/>
            <person name="Selbmann L."/>
        </authorList>
    </citation>
    <scope>NUCLEOTIDE SEQUENCE</scope>
    <source>
        <strain evidence="3">CCFEE 5312</strain>
    </source>
</reference>
<accession>A0AAJ0DAY8</accession>
<evidence type="ECO:0000256" key="1">
    <source>
        <dbReference type="ARBA" id="ARBA00004123"/>
    </source>
</evidence>
<comment type="subcellular location">
    <subcellularLocation>
        <location evidence="1">Nucleus</location>
    </subcellularLocation>
</comment>
<dbReference type="GO" id="GO:0003824">
    <property type="term" value="F:catalytic activity"/>
    <property type="evidence" value="ECO:0007669"/>
    <property type="project" value="InterPro"/>
</dbReference>
<dbReference type="GO" id="GO:0003677">
    <property type="term" value="F:DNA binding"/>
    <property type="evidence" value="ECO:0007669"/>
    <property type="project" value="InterPro"/>
</dbReference>
<protein>
    <submittedName>
        <fullName evidence="3">Uncharacterized protein</fullName>
    </submittedName>
</protein>
<dbReference type="PANTHER" id="PTHR15074:SF0">
    <property type="entry name" value="METHYL-CPG-BINDING DOMAIN PROTEIN 4-LIKE PROTEIN"/>
    <property type="match status" value="1"/>
</dbReference>
<evidence type="ECO:0000256" key="2">
    <source>
        <dbReference type="ARBA" id="ARBA00023242"/>
    </source>
</evidence>
<dbReference type="AlphaFoldDB" id="A0AAJ0DAY8"/>
<name>A0AAJ0DAY8_9PEZI</name>
<keyword evidence="4" id="KW-1185">Reference proteome</keyword>
<keyword evidence="2" id="KW-0539">Nucleus</keyword>
<gene>
    <name evidence="3" type="ORF">LTR09_012131</name>
</gene>
<dbReference type="PANTHER" id="PTHR15074">
    <property type="entry name" value="METHYL-CPG-BINDING PROTEIN"/>
    <property type="match status" value="1"/>
</dbReference>
<organism evidence="3 4">
    <name type="scientific">Extremus antarcticus</name>
    <dbReference type="NCBI Taxonomy" id="702011"/>
    <lineage>
        <taxon>Eukaryota</taxon>
        <taxon>Fungi</taxon>
        <taxon>Dikarya</taxon>
        <taxon>Ascomycota</taxon>
        <taxon>Pezizomycotina</taxon>
        <taxon>Dothideomycetes</taxon>
        <taxon>Dothideomycetidae</taxon>
        <taxon>Mycosphaerellales</taxon>
        <taxon>Extremaceae</taxon>
        <taxon>Extremus</taxon>
    </lineage>
</organism>
<dbReference type="Gene3D" id="1.10.340.30">
    <property type="entry name" value="Hypothetical protein, domain 2"/>
    <property type="match status" value="1"/>
</dbReference>
<dbReference type="InterPro" id="IPR045138">
    <property type="entry name" value="MeCP2/MBD4"/>
</dbReference>
<evidence type="ECO:0000313" key="4">
    <source>
        <dbReference type="Proteomes" id="UP001271007"/>
    </source>
</evidence>
<dbReference type="EMBL" id="JAWDJX010000096">
    <property type="protein sequence ID" value="KAK3046387.1"/>
    <property type="molecule type" value="Genomic_DNA"/>
</dbReference>
<comment type="caution">
    <text evidence="3">The sequence shown here is derived from an EMBL/GenBank/DDBJ whole genome shotgun (WGS) entry which is preliminary data.</text>
</comment>
<proteinExistence type="predicted"/>
<dbReference type="Proteomes" id="UP001271007">
    <property type="component" value="Unassembled WGS sequence"/>
</dbReference>
<dbReference type="InterPro" id="IPR011257">
    <property type="entry name" value="DNA_glycosylase"/>
</dbReference>
<dbReference type="SUPFAM" id="SSF48150">
    <property type="entry name" value="DNA-glycosylase"/>
    <property type="match status" value="1"/>
</dbReference>
<dbReference type="GO" id="GO:0005634">
    <property type="term" value="C:nucleus"/>
    <property type="evidence" value="ECO:0007669"/>
    <property type="project" value="UniProtKB-SubCell"/>
</dbReference>
<evidence type="ECO:0000313" key="3">
    <source>
        <dbReference type="EMBL" id="KAK3046387.1"/>
    </source>
</evidence>